<evidence type="ECO:0000313" key="2">
    <source>
        <dbReference type="Proteomes" id="UP000265520"/>
    </source>
</evidence>
<organism evidence="1 2">
    <name type="scientific">Trifolium medium</name>
    <dbReference type="NCBI Taxonomy" id="97028"/>
    <lineage>
        <taxon>Eukaryota</taxon>
        <taxon>Viridiplantae</taxon>
        <taxon>Streptophyta</taxon>
        <taxon>Embryophyta</taxon>
        <taxon>Tracheophyta</taxon>
        <taxon>Spermatophyta</taxon>
        <taxon>Magnoliopsida</taxon>
        <taxon>eudicotyledons</taxon>
        <taxon>Gunneridae</taxon>
        <taxon>Pentapetalae</taxon>
        <taxon>rosids</taxon>
        <taxon>fabids</taxon>
        <taxon>Fabales</taxon>
        <taxon>Fabaceae</taxon>
        <taxon>Papilionoideae</taxon>
        <taxon>50 kb inversion clade</taxon>
        <taxon>NPAAA clade</taxon>
        <taxon>Hologalegina</taxon>
        <taxon>IRL clade</taxon>
        <taxon>Trifolieae</taxon>
        <taxon>Trifolium</taxon>
    </lineage>
</organism>
<dbReference type="EMBL" id="LXQA011438934">
    <property type="protein sequence ID" value="MCI97290.1"/>
    <property type="molecule type" value="Genomic_DNA"/>
</dbReference>
<proteinExistence type="predicted"/>
<reference evidence="1 2" key="1">
    <citation type="journal article" date="2018" name="Front. Plant Sci.">
        <title>Red Clover (Trifolium pratense) and Zigzag Clover (T. medium) - A Picture of Genomic Similarities and Differences.</title>
        <authorList>
            <person name="Dluhosova J."/>
            <person name="Istvanek J."/>
            <person name="Nedelnik J."/>
            <person name="Repkova J."/>
        </authorList>
    </citation>
    <scope>NUCLEOTIDE SEQUENCE [LARGE SCALE GENOMIC DNA]</scope>
    <source>
        <strain evidence="2">cv. 10/8</strain>
        <tissue evidence="1">Leaf</tissue>
    </source>
</reference>
<comment type="caution">
    <text evidence="1">The sequence shown here is derived from an EMBL/GenBank/DDBJ whole genome shotgun (WGS) entry which is preliminary data.</text>
</comment>
<feature type="non-terminal residue" evidence="1">
    <location>
        <position position="37"/>
    </location>
</feature>
<keyword evidence="2" id="KW-1185">Reference proteome</keyword>
<dbReference type="Proteomes" id="UP000265520">
    <property type="component" value="Unassembled WGS sequence"/>
</dbReference>
<name>A0A392WGJ2_9FABA</name>
<dbReference type="AlphaFoldDB" id="A0A392WGJ2"/>
<evidence type="ECO:0000313" key="1">
    <source>
        <dbReference type="EMBL" id="MCI97290.1"/>
    </source>
</evidence>
<sequence length="37" mass="4085">MPHVTPLASHIGDFTKEVTKDNFTIEAPNSLTQVPFT</sequence>
<protein>
    <submittedName>
        <fullName evidence="1">Uncharacterized protein</fullName>
    </submittedName>
</protein>
<accession>A0A392WGJ2</accession>